<dbReference type="Gene3D" id="1.10.287.310">
    <property type="match status" value="1"/>
</dbReference>
<evidence type="ECO:0000256" key="5">
    <source>
        <dbReference type="HAMAP-Rule" id="MF_00374"/>
    </source>
</evidence>
<comment type="similarity">
    <text evidence="1 5">Belongs to the universal ribosomal protein uL29 family.</text>
</comment>
<dbReference type="EMBL" id="CP036267">
    <property type="protein sequence ID" value="QDT31275.1"/>
    <property type="molecule type" value="Genomic_DNA"/>
</dbReference>
<dbReference type="PANTHER" id="PTHR10916">
    <property type="entry name" value="60S RIBOSOMAL PROTEIN L35/50S RIBOSOMAL PROTEIN L29"/>
    <property type="match status" value="1"/>
</dbReference>
<keyword evidence="7" id="KW-1185">Reference proteome</keyword>
<evidence type="ECO:0000313" key="7">
    <source>
        <dbReference type="Proteomes" id="UP000315724"/>
    </source>
</evidence>
<dbReference type="InterPro" id="IPR050063">
    <property type="entry name" value="Ribosomal_protein_uL29"/>
</dbReference>
<evidence type="ECO:0000313" key="6">
    <source>
        <dbReference type="EMBL" id="QDT31275.1"/>
    </source>
</evidence>
<evidence type="ECO:0000256" key="1">
    <source>
        <dbReference type="ARBA" id="ARBA00009254"/>
    </source>
</evidence>
<evidence type="ECO:0000256" key="2">
    <source>
        <dbReference type="ARBA" id="ARBA00022980"/>
    </source>
</evidence>
<keyword evidence="2 5" id="KW-0689">Ribosomal protein</keyword>
<dbReference type="GO" id="GO:0006412">
    <property type="term" value="P:translation"/>
    <property type="evidence" value="ECO:0007669"/>
    <property type="project" value="UniProtKB-UniRule"/>
</dbReference>
<dbReference type="SUPFAM" id="SSF46561">
    <property type="entry name" value="Ribosomal protein L29 (L29p)"/>
    <property type="match status" value="1"/>
</dbReference>
<dbReference type="CDD" id="cd00427">
    <property type="entry name" value="Ribosomal_L29_HIP"/>
    <property type="match status" value="1"/>
</dbReference>
<dbReference type="RefSeq" id="WP_145195731.1">
    <property type="nucleotide sequence ID" value="NZ_CP036267.1"/>
</dbReference>
<dbReference type="InterPro" id="IPR001854">
    <property type="entry name" value="Ribosomal_uL29"/>
</dbReference>
<name>A0A517QI54_9PLAN</name>
<dbReference type="OrthoDB" id="9815192at2"/>
<protein>
    <recommendedName>
        <fullName evidence="4 5">Large ribosomal subunit protein uL29</fullName>
    </recommendedName>
</protein>
<dbReference type="GO" id="GO:0003735">
    <property type="term" value="F:structural constituent of ribosome"/>
    <property type="evidence" value="ECO:0007669"/>
    <property type="project" value="InterPro"/>
</dbReference>
<accession>A0A517QI54</accession>
<sequence>MSKANELREMNEEQLQAELKLTQQELFRLRFQASTEKLDAPSNLKKLRRTIARIKTLLHESRLAGAES</sequence>
<evidence type="ECO:0000256" key="3">
    <source>
        <dbReference type="ARBA" id="ARBA00023274"/>
    </source>
</evidence>
<keyword evidence="3 5" id="KW-0687">Ribonucleoprotein</keyword>
<proteinExistence type="inferred from homology"/>
<dbReference type="NCBIfam" id="TIGR00012">
    <property type="entry name" value="L29"/>
    <property type="match status" value="1"/>
</dbReference>
<dbReference type="Pfam" id="PF00831">
    <property type="entry name" value="Ribosomal_L29"/>
    <property type="match status" value="1"/>
</dbReference>
<gene>
    <name evidence="5 6" type="primary">rpmC</name>
    <name evidence="6" type="ORF">Mal48_05080</name>
</gene>
<dbReference type="HAMAP" id="MF_00374">
    <property type="entry name" value="Ribosomal_uL29"/>
    <property type="match status" value="1"/>
</dbReference>
<reference evidence="6 7" key="1">
    <citation type="submission" date="2019-02" db="EMBL/GenBank/DDBJ databases">
        <title>Deep-cultivation of Planctomycetes and their phenomic and genomic characterization uncovers novel biology.</title>
        <authorList>
            <person name="Wiegand S."/>
            <person name="Jogler M."/>
            <person name="Boedeker C."/>
            <person name="Pinto D."/>
            <person name="Vollmers J."/>
            <person name="Rivas-Marin E."/>
            <person name="Kohn T."/>
            <person name="Peeters S.H."/>
            <person name="Heuer A."/>
            <person name="Rast P."/>
            <person name="Oberbeckmann S."/>
            <person name="Bunk B."/>
            <person name="Jeske O."/>
            <person name="Meyerdierks A."/>
            <person name="Storesund J.E."/>
            <person name="Kallscheuer N."/>
            <person name="Luecker S."/>
            <person name="Lage O.M."/>
            <person name="Pohl T."/>
            <person name="Merkel B.J."/>
            <person name="Hornburger P."/>
            <person name="Mueller R.-W."/>
            <person name="Bruemmer F."/>
            <person name="Labrenz M."/>
            <person name="Spormann A.M."/>
            <person name="Op den Camp H."/>
            <person name="Overmann J."/>
            <person name="Amann R."/>
            <person name="Jetten M.S.M."/>
            <person name="Mascher T."/>
            <person name="Medema M.H."/>
            <person name="Devos D.P."/>
            <person name="Kaster A.-K."/>
            <person name="Ovreas L."/>
            <person name="Rohde M."/>
            <person name="Galperin M.Y."/>
            <person name="Jogler C."/>
        </authorList>
    </citation>
    <scope>NUCLEOTIDE SEQUENCE [LARGE SCALE GENOMIC DNA]</scope>
    <source>
        <strain evidence="6 7">Mal48</strain>
    </source>
</reference>
<dbReference type="PANTHER" id="PTHR10916:SF0">
    <property type="entry name" value="LARGE RIBOSOMAL SUBUNIT PROTEIN UL29C"/>
    <property type="match status" value="1"/>
</dbReference>
<dbReference type="AlphaFoldDB" id="A0A517QI54"/>
<dbReference type="InterPro" id="IPR036049">
    <property type="entry name" value="Ribosomal_uL29_sf"/>
</dbReference>
<dbReference type="GO" id="GO:0022625">
    <property type="term" value="C:cytosolic large ribosomal subunit"/>
    <property type="evidence" value="ECO:0007669"/>
    <property type="project" value="TreeGrafter"/>
</dbReference>
<dbReference type="KEGG" id="tpol:Mal48_05080"/>
<evidence type="ECO:0000256" key="4">
    <source>
        <dbReference type="ARBA" id="ARBA00035204"/>
    </source>
</evidence>
<dbReference type="FunFam" id="1.10.287.310:FF:000001">
    <property type="entry name" value="50S ribosomal protein L29"/>
    <property type="match status" value="1"/>
</dbReference>
<organism evidence="6 7">
    <name type="scientific">Thalassoglobus polymorphus</name>
    <dbReference type="NCBI Taxonomy" id="2527994"/>
    <lineage>
        <taxon>Bacteria</taxon>
        <taxon>Pseudomonadati</taxon>
        <taxon>Planctomycetota</taxon>
        <taxon>Planctomycetia</taxon>
        <taxon>Planctomycetales</taxon>
        <taxon>Planctomycetaceae</taxon>
        <taxon>Thalassoglobus</taxon>
    </lineage>
</organism>
<dbReference type="Proteomes" id="UP000315724">
    <property type="component" value="Chromosome"/>
</dbReference>